<keyword evidence="3 8" id="KW-0813">Transport</keyword>
<reference evidence="10" key="1">
    <citation type="journal article" date="2019" name="Int. J. Syst. Evol. Microbiol.">
        <title>The Global Catalogue of Microorganisms (GCM) 10K type strain sequencing project: providing services to taxonomists for standard genome sequencing and annotation.</title>
        <authorList>
            <consortium name="The Broad Institute Genomics Platform"/>
            <consortium name="The Broad Institute Genome Sequencing Center for Infectious Disease"/>
            <person name="Wu L."/>
            <person name="Ma J."/>
        </authorList>
    </citation>
    <scope>NUCLEOTIDE SEQUENCE [LARGE SCALE GENOMIC DNA]</scope>
    <source>
        <strain evidence="10">KCTC 42447</strain>
    </source>
</reference>
<protein>
    <recommendedName>
        <fullName evidence="8">L-lactate permease</fullName>
    </recommendedName>
</protein>
<comment type="similarity">
    <text evidence="2 8">Belongs to the lactate permease family.</text>
</comment>
<proteinExistence type="inferred from homology"/>
<feature type="transmembrane region" description="Helical" evidence="8">
    <location>
        <begin position="283"/>
        <end position="306"/>
    </location>
</feature>
<keyword evidence="4" id="KW-1003">Cell membrane</keyword>
<feature type="transmembrane region" description="Helical" evidence="8">
    <location>
        <begin position="57"/>
        <end position="82"/>
    </location>
</feature>
<feature type="transmembrane region" description="Helical" evidence="8">
    <location>
        <begin position="227"/>
        <end position="247"/>
    </location>
</feature>
<evidence type="ECO:0000256" key="2">
    <source>
        <dbReference type="ARBA" id="ARBA00010100"/>
    </source>
</evidence>
<evidence type="ECO:0000256" key="6">
    <source>
        <dbReference type="ARBA" id="ARBA00022989"/>
    </source>
</evidence>
<keyword evidence="7 8" id="KW-0472">Membrane</keyword>
<feature type="transmembrane region" description="Helical" evidence="8">
    <location>
        <begin position="156"/>
        <end position="175"/>
    </location>
</feature>
<dbReference type="RefSeq" id="WP_386366659.1">
    <property type="nucleotide sequence ID" value="NZ_JBHRXZ010000024.1"/>
</dbReference>
<dbReference type="PANTHER" id="PTHR30003">
    <property type="entry name" value="L-LACTATE PERMEASE"/>
    <property type="match status" value="1"/>
</dbReference>
<keyword evidence="8" id="KW-0997">Cell inner membrane</keyword>
<comment type="function">
    <text evidence="8">Uptake of L-lactate across the membrane. Can also transport D-lactate and glycolate.</text>
</comment>
<dbReference type="InterPro" id="IPR003804">
    <property type="entry name" value="Lactate_perm"/>
</dbReference>
<evidence type="ECO:0000256" key="8">
    <source>
        <dbReference type="RuleBase" id="RU365092"/>
    </source>
</evidence>
<evidence type="ECO:0000313" key="10">
    <source>
        <dbReference type="Proteomes" id="UP001595630"/>
    </source>
</evidence>
<evidence type="ECO:0000256" key="3">
    <source>
        <dbReference type="ARBA" id="ARBA00022448"/>
    </source>
</evidence>
<dbReference type="EMBL" id="JBHRXZ010000024">
    <property type="protein sequence ID" value="MFC3609266.1"/>
    <property type="molecule type" value="Genomic_DNA"/>
</dbReference>
<evidence type="ECO:0000313" key="9">
    <source>
        <dbReference type="EMBL" id="MFC3609266.1"/>
    </source>
</evidence>
<organism evidence="9 10">
    <name type="scientific">Stutzerimonas tarimensis</name>
    <dbReference type="NCBI Taxonomy" id="1507735"/>
    <lineage>
        <taxon>Bacteria</taxon>
        <taxon>Pseudomonadati</taxon>
        <taxon>Pseudomonadota</taxon>
        <taxon>Gammaproteobacteria</taxon>
        <taxon>Pseudomonadales</taxon>
        <taxon>Pseudomonadaceae</taxon>
        <taxon>Stutzerimonas</taxon>
    </lineage>
</organism>
<evidence type="ECO:0000256" key="5">
    <source>
        <dbReference type="ARBA" id="ARBA00022692"/>
    </source>
</evidence>
<keyword evidence="6 8" id="KW-1133">Transmembrane helix</keyword>
<evidence type="ECO:0000256" key="4">
    <source>
        <dbReference type="ARBA" id="ARBA00022475"/>
    </source>
</evidence>
<feature type="transmembrane region" description="Helical" evidence="8">
    <location>
        <begin position="493"/>
        <end position="511"/>
    </location>
</feature>
<feature type="transmembrane region" description="Helical" evidence="8">
    <location>
        <begin position="253"/>
        <end position="271"/>
    </location>
</feature>
<keyword evidence="5 8" id="KW-0812">Transmembrane</keyword>
<dbReference type="Pfam" id="PF02652">
    <property type="entry name" value="Lactate_perm"/>
    <property type="match status" value="1"/>
</dbReference>
<comment type="subcellular location">
    <subcellularLocation>
        <location evidence="8">Cell inner membrane</location>
        <topology evidence="8">Multi-pass membrane protein</topology>
    </subcellularLocation>
    <subcellularLocation>
        <location evidence="1">Cell membrane</location>
        <topology evidence="1">Multi-pass membrane protein</topology>
    </subcellularLocation>
</comment>
<feature type="transmembrane region" description="Helical" evidence="8">
    <location>
        <begin position="326"/>
        <end position="353"/>
    </location>
</feature>
<feature type="transmembrane region" description="Helical" evidence="8">
    <location>
        <begin position="32"/>
        <end position="50"/>
    </location>
</feature>
<evidence type="ECO:0000256" key="1">
    <source>
        <dbReference type="ARBA" id="ARBA00004651"/>
    </source>
</evidence>
<comment type="caution">
    <text evidence="9">The sequence shown here is derived from an EMBL/GenBank/DDBJ whole genome shotgun (WGS) entry which is preliminary data.</text>
</comment>
<name>A0ABV7TAH0_9GAMM</name>
<dbReference type="Proteomes" id="UP001595630">
    <property type="component" value="Unassembled WGS sequence"/>
</dbReference>
<dbReference type="PANTHER" id="PTHR30003:SF0">
    <property type="entry name" value="GLYCOLATE PERMEASE GLCA-RELATED"/>
    <property type="match status" value="1"/>
</dbReference>
<accession>A0ABV7TAH0</accession>
<feature type="transmembrane region" description="Helical" evidence="8">
    <location>
        <begin position="195"/>
        <end position="215"/>
    </location>
</feature>
<keyword evidence="10" id="KW-1185">Reference proteome</keyword>
<sequence length="512" mass="53146">MPIALLAGLAALPILAILVLMVGFRWSAARSGAIGLLMTLAIAWFAFGYGTRVLPELGVAVATGGALAEALFLALTILWIIFPALCIHELQTRTGAIEVLRQAMGQLSEDPRIVALLIAWFFVLFIEGAAGFGTSVALAAPFLVSAGFNRVEAVSIALVGHAVGVSFGAVGTPILPQMAVTPFTGLELAAVTANYHVLLGWIMPLVVMLLVSRAFPGGKPIGLTQWGWPIFAAAAFLLPFYLLATFIGPELPTLAGALLGALAFVVGLVMVRRRERQRGAGAATPGGAALLRAAAPYLALVALVLITRLIPPLRELLQGVTLSWSYAAFSGSMAVLYHPGTLLLLSFFAGALIQRASPEALKEAVGAVLGRLLPVTLALLAMLSLSRAMVHAGMIDTLALAAAGATGGYWPLFAPFVGTLGTFVTGSATASNILFTDFQQATAERLGMAPLPLLGAQGFGAAVGNIICPHNIVAASATVNLVGKEGEVLRRTLWVALLYAFLGGLLALLVFV</sequence>
<feature type="transmembrane region" description="Helical" evidence="8">
    <location>
        <begin position="365"/>
        <end position="389"/>
    </location>
</feature>
<evidence type="ECO:0000256" key="7">
    <source>
        <dbReference type="ARBA" id="ARBA00023136"/>
    </source>
</evidence>
<gene>
    <name evidence="9" type="ORF">ACFOMF_15925</name>
</gene>
<feature type="transmembrane region" description="Helical" evidence="8">
    <location>
        <begin position="409"/>
        <end position="435"/>
    </location>
</feature>
<feature type="transmembrane region" description="Helical" evidence="8">
    <location>
        <begin position="113"/>
        <end position="144"/>
    </location>
</feature>